<keyword evidence="2" id="KW-0539">Nucleus</keyword>
<dbReference type="Proteomes" id="UP001141552">
    <property type="component" value="Unassembled WGS sequence"/>
</dbReference>
<dbReference type="AlphaFoldDB" id="A0A9Q0J9C0"/>
<organism evidence="7 8">
    <name type="scientific">Turnera subulata</name>
    <dbReference type="NCBI Taxonomy" id="218843"/>
    <lineage>
        <taxon>Eukaryota</taxon>
        <taxon>Viridiplantae</taxon>
        <taxon>Streptophyta</taxon>
        <taxon>Embryophyta</taxon>
        <taxon>Tracheophyta</taxon>
        <taxon>Spermatophyta</taxon>
        <taxon>Magnoliopsida</taxon>
        <taxon>eudicotyledons</taxon>
        <taxon>Gunneridae</taxon>
        <taxon>Pentapetalae</taxon>
        <taxon>rosids</taxon>
        <taxon>fabids</taxon>
        <taxon>Malpighiales</taxon>
        <taxon>Passifloraceae</taxon>
        <taxon>Turnera</taxon>
    </lineage>
</organism>
<dbReference type="GO" id="GO:0006362">
    <property type="term" value="P:transcription elongation by RNA polymerase I"/>
    <property type="evidence" value="ECO:0007669"/>
    <property type="project" value="TreeGrafter"/>
</dbReference>
<evidence type="ECO:0000256" key="2">
    <source>
        <dbReference type="ARBA" id="ARBA00023242"/>
    </source>
</evidence>
<dbReference type="OrthoDB" id="248779at2759"/>
<evidence type="ECO:0000256" key="4">
    <source>
        <dbReference type="SAM" id="MobiDB-lite"/>
    </source>
</evidence>
<comment type="subcellular location">
    <subcellularLocation>
        <location evidence="1">Nucleus</location>
    </subcellularLocation>
</comment>
<dbReference type="GO" id="GO:0005634">
    <property type="term" value="C:nucleus"/>
    <property type="evidence" value="ECO:0007669"/>
    <property type="project" value="UniProtKB-SubCell"/>
</dbReference>
<evidence type="ECO:0000256" key="3">
    <source>
        <dbReference type="ARBA" id="ARBA00025765"/>
    </source>
</evidence>
<dbReference type="Pfam" id="PF03871">
    <property type="entry name" value="RNA_pol_Rpb5_N"/>
    <property type="match status" value="1"/>
</dbReference>
<comment type="similarity">
    <text evidence="3">Belongs to the archaeal Rpo5/eukaryotic RPB5 RNA polymerase subunit family.</text>
</comment>
<evidence type="ECO:0008006" key="9">
    <source>
        <dbReference type="Google" id="ProtNLM"/>
    </source>
</evidence>
<accession>A0A9Q0J9C0</accession>
<dbReference type="GO" id="GO:0006366">
    <property type="term" value="P:transcription by RNA polymerase II"/>
    <property type="evidence" value="ECO:0007669"/>
    <property type="project" value="TreeGrafter"/>
</dbReference>
<evidence type="ECO:0000313" key="7">
    <source>
        <dbReference type="EMBL" id="KAJ4833203.1"/>
    </source>
</evidence>
<dbReference type="InterPro" id="IPR000783">
    <property type="entry name" value="RNA_pol_subH/Rpb5_C"/>
</dbReference>
<dbReference type="Pfam" id="PF01191">
    <property type="entry name" value="RNA_pol_Rpb5_C"/>
    <property type="match status" value="1"/>
</dbReference>
<dbReference type="SUPFAM" id="SSF55287">
    <property type="entry name" value="RPB5-like RNA polymerase subunit"/>
    <property type="match status" value="1"/>
</dbReference>
<evidence type="ECO:0000256" key="1">
    <source>
        <dbReference type="ARBA" id="ARBA00004123"/>
    </source>
</evidence>
<dbReference type="InterPro" id="IPR036710">
    <property type="entry name" value="RNA_pol_Rpb5_N_sf"/>
</dbReference>
<dbReference type="Gene3D" id="3.40.1340.10">
    <property type="entry name" value="RNA polymerase, Rpb5, N-terminal domain"/>
    <property type="match status" value="1"/>
</dbReference>
<dbReference type="GO" id="GO:0003899">
    <property type="term" value="F:DNA-directed RNA polymerase activity"/>
    <property type="evidence" value="ECO:0007669"/>
    <property type="project" value="InterPro"/>
</dbReference>
<dbReference type="InterPro" id="IPR014381">
    <property type="entry name" value="Arch_Rpo5/euc_Rpb5"/>
</dbReference>
<dbReference type="GO" id="GO:0042797">
    <property type="term" value="P:tRNA transcription by RNA polymerase III"/>
    <property type="evidence" value="ECO:0007669"/>
    <property type="project" value="TreeGrafter"/>
</dbReference>
<dbReference type="GO" id="GO:0003677">
    <property type="term" value="F:DNA binding"/>
    <property type="evidence" value="ECO:0007669"/>
    <property type="project" value="InterPro"/>
</dbReference>
<evidence type="ECO:0000259" key="5">
    <source>
        <dbReference type="Pfam" id="PF01191"/>
    </source>
</evidence>
<protein>
    <recommendedName>
        <fullName evidence="9">RNA polymerase subunit H/Rpb5 C-terminal domain-containing protein</fullName>
    </recommendedName>
</protein>
<sequence>MAATPASAAGDGNGGTQCKSTYRDDGGSRESLRYFTSRKTIMEMLSDRGYDVPDSELTRSLPEFRAQFGDFPNPETLRISASSRSNPSKKGLLLSLLEAHLILVIFMGTDEVKVASIRSIFGQLVHGTNLNGLIMVLQSKMNSFARKELDKFPCKVEVFEITDLLVNISKHVLQPALHILTLEEKQQLLKAHSLKDKQLPQMLQTDAIAQYYGLEKGQVVKLAFAGGPYDFITYRCVM</sequence>
<proteinExistence type="inferred from homology"/>
<dbReference type="InterPro" id="IPR035913">
    <property type="entry name" value="RPB5-like_sf"/>
</dbReference>
<dbReference type="PANTHER" id="PTHR10535">
    <property type="entry name" value="DNA-DIRECTED RNA POLYMERASES I, II, AND III SUBUNIT RPABC1"/>
    <property type="match status" value="1"/>
</dbReference>
<dbReference type="Gene3D" id="3.90.940.20">
    <property type="entry name" value="RPB5-like RNA polymerase subunit"/>
    <property type="match status" value="1"/>
</dbReference>
<dbReference type="InterPro" id="IPR005571">
    <property type="entry name" value="RNA_pol_Rpb5_N"/>
</dbReference>
<keyword evidence="8" id="KW-1185">Reference proteome</keyword>
<reference evidence="7" key="2">
    <citation type="journal article" date="2023" name="Plants (Basel)">
        <title>Annotation of the Turnera subulata (Passifloraceae) Draft Genome Reveals the S-Locus Evolved after the Divergence of Turneroideae from Passifloroideae in a Stepwise Manner.</title>
        <authorList>
            <person name="Henning P.M."/>
            <person name="Roalson E.H."/>
            <person name="Mir W."/>
            <person name="McCubbin A.G."/>
            <person name="Shore J.S."/>
        </authorList>
    </citation>
    <scope>NUCLEOTIDE SEQUENCE</scope>
    <source>
        <strain evidence="7">F60SS</strain>
    </source>
</reference>
<evidence type="ECO:0000259" key="6">
    <source>
        <dbReference type="Pfam" id="PF03871"/>
    </source>
</evidence>
<reference evidence="7" key="1">
    <citation type="submission" date="2022-02" db="EMBL/GenBank/DDBJ databases">
        <authorList>
            <person name="Henning P.M."/>
            <person name="McCubbin A.G."/>
            <person name="Shore J.S."/>
        </authorList>
    </citation>
    <scope>NUCLEOTIDE SEQUENCE</scope>
    <source>
        <strain evidence="7">F60SS</strain>
        <tissue evidence="7">Leaves</tissue>
    </source>
</reference>
<gene>
    <name evidence="7" type="ORF">Tsubulata_019266</name>
</gene>
<dbReference type="SUPFAM" id="SSF53036">
    <property type="entry name" value="Eukaryotic RPB5 N-terminal domain"/>
    <property type="match status" value="1"/>
</dbReference>
<feature type="region of interest" description="Disordered" evidence="4">
    <location>
        <begin position="1"/>
        <end position="29"/>
    </location>
</feature>
<name>A0A9Q0J9C0_9ROSI</name>
<comment type="caution">
    <text evidence="7">The sequence shown here is derived from an EMBL/GenBank/DDBJ whole genome shotgun (WGS) entry which is preliminary data.</text>
</comment>
<evidence type="ECO:0000313" key="8">
    <source>
        <dbReference type="Proteomes" id="UP001141552"/>
    </source>
</evidence>
<dbReference type="PIRSF" id="PIRSF000747">
    <property type="entry name" value="RPB5"/>
    <property type="match status" value="1"/>
</dbReference>
<feature type="domain" description="RNA polymerase subunit H/Rpb5 C-terminal" evidence="5">
    <location>
        <begin position="166"/>
        <end position="237"/>
    </location>
</feature>
<dbReference type="PANTHER" id="PTHR10535:SF12">
    <property type="entry name" value="DNA-DIRECTED RNA POLYMERASE V SUBUNIT 5C"/>
    <property type="match status" value="1"/>
</dbReference>
<feature type="domain" description="RNA polymerase Rpb5 N-terminal" evidence="6">
    <location>
        <begin position="29"/>
        <end position="122"/>
    </location>
</feature>
<dbReference type="EMBL" id="JAKUCV010004998">
    <property type="protein sequence ID" value="KAJ4833203.1"/>
    <property type="molecule type" value="Genomic_DNA"/>
</dbReference>